<evidence type="ECO:0000256" key="1">
    <source>
        <dbReference type="ARBA" id="ARBA00004651"/>
    </source>
</evidence>
<name>A0A2S5EJ28_9BACT</name>
<keyword evidence="4 7" id="KW-0812">Transmembrane</keyword>
<feature type="transmembrane region" description="Helical" evidence="7">
    <location>
        <begin position="66"/>
        <end position="91"/>
    </location>
</feature>
<evidence type="ECO:0000256" key="4">
    <source>
        <dbReference type="ARBA" id="ARBA00022692"/>
    </source>
</evidence>
<dbReference type="PROSITE" id="PS50928">
    <property type="entry name" value="ABC_TM1"/>
    <property type="match status" value="1"/>
</dbReference>
<proteinExistence type="inferred from homology"/>
<protein>
    <submittedName>
        <fullName evidence="9">Sugar ABC transporter permease</fullName>
    </submittedName>
</protein>
<comment type="caution">
    <text evidence="9">The sequence shown here is derived from an EMBL/GenBank/DDBJ whole genome shotgun (WGS) entry which is preliminary data.</text>
</comment>
<dbReference type="AlphaFoldDB" id="A0A2S5EJ28"/>
<feature type="transmembrane region" description="Helical" evidence="7">
    <location>
        <begin position="103"/>
        <end position="125"/>
    </location>
</feature>
<comment type="subcellular location">
    <subcellularLocation>
        <location evidence="1 7">Cell membrane</location>
        <topology evidence="1 7">Multi-pass membrane protein</topology>
    </subcellularLocation>
</comment>
<keyword evidence="6 7" id="KW-0472">Membrane</keyword>
<evidence type="ECO:0000256" key="2">
    <source>
        <dbReference type="ARBA" id="ARBA00022448"/>
    </source>
</evidence>
<dbReference type="PANTHER" id="PTHR43744:SF12">
    <property type="entry name" value="ABC TRANSPORTER PERMEASE PROTEIN MG189-RELATED"/>
    <property type="match status" value="1"/>
</dbReference>
<evidence type="ECO:0000313" key="10">
    <source>
        <dbReference type="Proteomes" id="UP000236950"/>
    </source>
</evidence>
<feature type="transmembrane region" description="Helical" evidence="7">
    <location>
        <begin position="137"/>
        <end position="159"/>
    </location>
</feature>
<evidence type="ECO:0000259" key="8">
    <source>
        <dbReference type="PROSITE" id="PS50928"/>
    </source>
</evidence>
<dbReference type="PANTHER" id="PTHR43744">
    <property type="entry name" value="ABC TRANSPORTER PERMEASE PROTEIN MG189-RELATED-RELATED"/>
    <property type="match status" value="1"/>
</dbReference>
<dbReference type="GO" id="GO:0055085">
    <property type="term" value="P:transmembrane transport"/>
    <property type="evidence" value="ECO:0007669"/>
    <property type="project" value="InterPro"/>
</dbReference>
<sequence>MSKKLSVLFNYIFFIILAIIFVYPLYLMFITSFKSTREVFLDPFGLPNTWSLQPFLDVWNEANFNIYFLNSVVITAFSLIILLICASLSAYALARFNFKFNNVVFLIFLAGIMIPIRLGILPLFILMRNLNLLDTRLSLILTYSASGMPMSVFLLTGFFKTIPRELGDAARVDGCNEFQIFYKIMLPLIRPALATVTLVNFVPWWNDFFFPLLFIRSDHLKTIPLGMTIFFGQYMTDWGHLFAGMVIASIPMLVLYIIMSKQFISGITAGAVKG</sequence>
<evidence type="ECO:0000313" key="9">
    <source>
        <dbReference type="EMBL" id="POZ93130.1"/>
    </source>
</evidence>
<accession>A0A2S5EJ28</accession>
<feature type="domain" description="ABC transmembrane type-1" evidence="8">
    <location>
        <begin position="68"/>
        <end position="259"/>
    </location>
</feature>
<dbReference type="Proteomes" id="UP000236950">
    <property type="component" value="Unassembled WGS sequence"/>
</dbReference>
<keyword evidence="5 7" id="KW-1133">Transmembrane helix</keyword>
<dbReference type="InterPro" id="IPR035906">
    <property type="entry name" value="MetI-like_sf"/>
</dbReference>
<dbReference type="CDD" id="cd06261">
    <property type="entry name" value="TM_PBP2"/>
    <property type="match status" value="1"/>
</dbReference>
<dbReference type="RefSeq" id="WP_103898221.1">
    <property type="nucleotide sequence ID" value="NZ_JALY01000080.1"/>
</dbReference>
<feature type="transmembrane region" description="Helical" evidence="7">
    <location>
        <begin position="238"/>
        <end position="258"/>
    </location>
</feature>
<keyword evidence="2 7" id="KW-0813">Transport</keyword>
<dbReference type="SUPFAM" id="SSF161098">
    <property type="entry name" value="MetI-like"/>
    <property type="match status" value="1"/>
</dbReference>
<organism evidence="9 10">
    <name type="scientific">Petrotoga halophila DSM 16923</name>
    <dbReference type="NCBI Taxonomy" id="1122953"/>
    <lineage>
        <taxon>Bacteria</taxon>
        <taxon>Thermotogati</taxon>
        <taxon>Thermotogota</taxon>
        <taxon>Thermotogae</taxon>
        <taxon>Petrotogales</taxon>
        <taxon>Petrotogaceae</taxon>
        <taxon>Petrotoga</taxon>
    </lineage>
</organism>
<comment type="similarity">
    <text evidence="7">Belongs to the binding-protein-dependent transport system permease family.</text>
</comment>
<dbReference type="Pfam" id="PF00528">
    <property type="entry name" value="BPD_transp_1"/>
    <property type="match status" value="1"/>
</dbReference>
<evidence type="ECO:0000256" key="5">
    <source>
        <dbReference type="ARBA" id="ARBA00022989"/>
    </source>
</evidence>
<evidence type="ECO:0000256" key="6">
    <source>
        <dbReference type="ARBA" id="ARBA00023136"/>
    </source>
</evidence>
<feature type="transmembrane region" description="Helical" evidence="7">
    <location>
        <begin position="180"/>
        <end position="205"/>
    </location>
</feature>
<evidence type="ECO:0000256" key="3">
    <source>
        <dbReference type="ARBA" id="ARBA00022475"/>
    </source>
</evidence>
<keyword evidence="10" id="KW-1185">Reference proteome</keyword>
<keyword evidence="3" id="KW-1003">Cell membrane</keyword>
<reference evidence="9 10" key="1">
    <citation type="submission" date="2014-01" db="EMBL/GenBank/DDBJ databases">
        <title>Comparative genomics of Petrotoga.</title>
        <authorList>
            <person name="Chow K."/>
            <person name="Charchuk R."/>
            <person name="Nesbo C.L."/>
        </authorList>
    </citation>
    <scope>NUCLEOTIDE SEQUENCE [LARGE SCALE GENOMIC DNA]</scope>
    <source>
        <strain evidence="9 10">DSM 16923</strain>
    </source>
</reference>
<dbReference type="EMBL" id="JALY01000080">
    <property type="protein sequence ID" value="POZ93130.1"/>
    <property type="molecule type" value="Genomic_DNA"/>
</dbReference>
<evidence type="ECO:0000256" key="7">
    <source>
        <dbReference type="RuleBase" id="RU363032"/>
    </source>
</evidence>
<dbReference type="InterPro" id="IPR000515">
    <property type="entry name" value="MetI-like"/>
</dbReference>
<gene>
    <name evidence="9" type="ORF">AA81_03485</name>
</gene>
<feature type="transmembrane region" description="Helical" evidence="7">
    <location>
        <begin position="7"/>
        <end position="29"/>
    </location>
</feature>
<dbReference type="GO" id="GO:0005886">
    <property type="term" value="C:plasma membrane"/>
    <property type="evidence" value="ECO:0007669"/>
    <property type="project" value="UniProtKB-SubCell"/>
</dbReference>
<dbReference type="Gene3D" id="1.10.3720.10">
    <property type="entry name" value="MetI-like"/>
    <property type="match status" value="1"/>
</dbReference>